<organism evidence="1 2">
    <name type="scientific">Sulfuricaulis limicola</name>
    <dbReference type="NCBI Taxonomy" id="1620215"/>
    <lineage>
        <taxon>Bacteria</taxon>
        <taxon>Pseudomonadati</taxon>
        <taxon>Pseudomonadota</taxon>
        <taxon>Gammaproteobacteria</taxon>
        <taxon>Acidiferrobacterales</taxon>
        <taxon>Acidiferrobacteraceae</taxon>
        <taxon>Sulfuricaulis</taxon>
    </lineage>
</organism>
<evidence type="ECO:0000313" key="1">
    <source>
        <dbReference type="EMBL" id="BAV34832.1"/>
    </source>
</evidence>
<dbReference type="EMBL" id="AP014879">
    <property type="protein sequence ID" value="BAV34832.1"/>
    <property type="molecule type" value="Genomic_DNA"/>
</dbReference>
<dbReference type="KEGG" id="slim:SCL_2555"/>
<evidence type="ECO:0000313" key="2">
    <source>
        <dbReference type="Proteomes" id="UP000243180"/>
    </source>
</evidence>
<dbReference type="Pfam" id="PF12974">
    <property type="entry name" value="Phosphonate-bd"/>
    <property type="match status" value="1"/>
</dbReference>
<evidence type="ECO:0008006" key="3">
    <source>
        <dbReference type="Google" id="ProtNLM"/>
    </source>
</evidence>
<reference evidence="1 2" key="1">
    <citation type="submission" date="2015-05" db="EMBL/GenBank/DDBJ databases">
        <title>Complete genome sequence of a sulfur-oxidizing gammaproteobacterium strain HA5.</title>
        <authorList>
            <person name="Miura A."/>
            <person name="Kojima H."/>
            <person name="Fukui M."/>
        </authorList>
    </citation>
    <scope>NUCLEOTIDE SEQUENCE [LARGE SCALE GENOMIC DNA]</scope>
    <source>
        <strain evidence="1 2">HA5</strain>
    </source>
</reference>
<name>A0A1B4XJ58_9GAMM</name>
<protein>
    <recommendedName>
        <fullName evidence="3">Phosphate ABC transporter substrate-binding protein</fullName>
    </recommendedName>
</protein>
<keyword evidence="2" id="KW-1185">Reference proteome</keyword>
<sequence>MPGARKTSFAPPEATVNLNKPSLEGVARGLPAGADNVLVFSAPPRETEEEALRTYQPIAEYLSRIINKPIVYRYSKDWLTYQTEMQRGSYDLVFDGPHFNSWRISHLRHNSLVKVAGEHAFVVVVRKDNARVTELRQLAGQRICSMDPPNLGTLAVLEQFDNPARQPLIMNSVGWTKAYEGVAFEKKCAAAIVPVANLMKFSNYANVVRAVYTTKSLPNQAFSAGPRITSQDQALIAAALLSKDGSPVVARLVSAYGTDNKGLAYASKDEYAGFDAYLKNSWGYAR</sequence>
<dbReference type="SUPFAM" id="SSF53850">
    <property type="entry name" value="Periplasmic binding protein-like II"/>
    <property type="match status" value="1"/>
</dbReference>
<gene>
    <name evidence="1" type="ORF">SCL_2555</name>
</gene>
<dbReference type="AlphaFoldDB" id="A0A1B4XJ58"/>
<dbReference type="Proteomes" id="UP000243180">
    <property type="component" value="Chromosome"/>
</dbReference>
<accession>A0A1B4XJ58</accession>
<dbReference type="InParanoid" id="A0A1B4XJ58"/>
<proteinExistence type="predicted"/>